<dbReference type="SUPFAM" id="SSF53383">
    <property type="entry name" value="PLP-dependent transferases"/>
    <property type="match status" value="1"/>
</dbReference>
<dbReference type="PANTHER" id="PTHR43686:SF1">
    <property type="entry name" value="AMINOTRAN_5 DOMAIN-CONTAINING PROTEIN"/>
    <property type="match status" value="1"/>
</dbReference>
<feature type="region of interest" description="Disordered" evidence="1">
    <location>
        <begin position="525"/>
        <end position="555"/>
    </location>
</feature>
<dbReference type="STRING" id="1094619.G4ZJM8"/>
<evidence type="ECO:0000313" key="3">
    <source>
        <dbReference type="EMBL" id="EGZ18248.1"/>
    </source>
</evidence>
<dbReference type="PANTHER" id="PTHR43686">
    <property type="entry name" value="SULFURTRANSFERASE-RELATED"/>
    <property type="match status" value="1"/>
</dbReference>
<dbReference type="InParanoid" id="G4ZJM8"/>
<feature type="region of interest" description="Disordered" evidence="1">
    <location>
        <begin position="1"/>
        <end position="21"/>
    </location>
</feature>
<dbReference type="InterPro" id="IPR015424">
    <property type="entry name" value="PyrdxlP-dep_Trfase"/>
</dbReference>
<sequence>MPTPHATPVDTTDKNEEEESRRLLGNSTLSSSFIYNSHYSDDSSSDVKQLLEELAHDMIGRNSPFTTPFGTKAQVYADYTASGKSLEGIERFIHNQVMRTYGNTHTTTSATGLQTTSFREEAREIIANAVNARRQTSKRPVIFTCPFSHHSNLLPWRESLCADEVPIPEAVGGGLDLTELERQLQRHKNRPLKIGSFAAASNLTGLLLDYDALACWDYATCAPYVDIDMNPKYSAAYKDAVFFSGHKFKKLMQNEVPAMPGGGTVLFVTATAQRYLYNTVEREEAGTPDILGSIRLGLAFQLKQRIGPHNIMEIERRHVRRVRESFSRNKNIVVLGRQGDDVNQLPIFSLLIHFGNRFLHHQNMLGLEHALLANVNILKPGDTRISFPYFADEDEVKYILDAVHFVADHGWEFLPQYAFDVRNGVWRHSSRAKVEFVSKKLRSALKDEGPSEIVERIEDIPAHRRENLEQAVKLGVTMNAASSGLPLNEKIPRMYEALRWFVYPSEAVAVFRELGAKPPLSDKIVGPCQPQRYMEPTTNPQPDSGRSKKKSKRHRVKMVLLGGSCVSSCPTKE</sequence>
<reference evidence="3 4" key="1">
    <citation type="journal article" date="2006" name="Science">
        <title>Phytophthora genome sequences uncover evolutionary origins and mechanisms of pathogenesis.</title>
        <authorList>
            <person name="Tyler B.M."/>
            <person name="Tripathy S."/>
            <person name="Zhang X."/>
            <person name="Dehal P."/>
            <person name="Jiang R.H."/>
            <person name="Aerts A."/>
            <person name="Arredondo F.D."/>
            <person name="Baxter L."/>
            <person name="Bensasson D."/>
            <person name="Beynon J.L."/>
            <person name="Chapman J."/>
            <person name="Damasceno C.M."/>
            <person name="Dorrance A.E."/>
            <person name="Dou D."/>
            <person name="Dickerman A.W."/>
            <person name="Dubchak I.L."/>
            <person name="Garbelotto M."/>
            <person name="Gijzen M."/>
            <person name="Gordon S.G."/>
            <person name="Govers F."/>
            <person name="Grunwald N.J."/>
            <person name="Huang W."/>
            <person name="Ivors K.L."/>
            <person name="Jones R.W."/>
            <person name="Kamoun S."/>
            <person name="Krampis K."/>
            <person name="Lamour K.H."/>
            <person name="Lee M.K."/>
            <person name="McDonald W.H."/>
            <person name="Medina M."/>
            <person name="Meijer H.J."/>
            <person name="Nordberg E.K."/>
            <person name="Maclean D.J."/>
            <person name="Ospina-Giraldo M.D."/>
            <person name="Morris P.F."/>
            <person name="Phuntumart V."/>
            <person name="Putnam N.H."/>
            <person name="Rash S."/>
            <person name="Rose J.K."/>
            <person name="Sakihama Y."/>
            <person name="Salamov A.A."/>
            <person name="Savidor A."/>
            <person name="Scheuring C.F."/>
            <person name="Smith B.M."/>
            <person name="Sobral B.W."/>
            <person name="Terry A."/>
            <person name="Torto-Alalibo T.A."/>
            <person name="Win J."/>
            <person name="Xu Z."/>
            <person name="Zhang H."/>
            <person name="Grigoriev I.V."/>
            <person name="Rokhsar D.S."/>
            <person name="Boore J.L."/>
        </authorList>
    </citation>
    <scope>NUCLEOTIDE SEQUENCE [LARGE SCALE GENOMIC DNA]</scope>
    <source>
        <strain evidence="3 4">P6497</strain>
    </source>
</reference>
<dbReference type="EMBL" id="JH159154">
    <property type="protein sequence ID" value="EGZ18248.1"/>
    <property type="molecule type" value="Genomic_DNA"/>
</dbReference>
<gene>
    <name evidence="3" type="ORF">PHYSODRAFT_346318</name>
</gene>
<dbReference type="AlphaFoldDB" id="G4ZJM8"/>
<protein>
    <recommendedName>
        <fullName evidence="2">Aminotransferase class V domain-containing protein</fullName>
    </recommendedName>
</protein>
<evidence type="ECO:0000313" key="4">
    <source>
        <dbReference type="Proteomes" id="UP000002640"/>
    </source>
</evidence>
<name>G4ZJM8_PHYSP</name>
<feature type="compositionally biased region" description="Basic and acidic residues" evidence="1">
    <location>
        <begin position="11"/>
        <end position="21"/>
    </location>
</feature>
<evidence type="ECO:0000256" key="1">
    <source>
        <dbReference type="SAM" id="MobiDB-lite"/>
    </source>
</evidence>
<proteinExistence type="predicted"/>
<dbReference type="KEGG" id="psoj:PHYSODRAFT_346318"/>
<dbReference type="InterPro" id="IPR015421">
    <property type="entry name" value="PyrdxlP-dep_Trfase_major"/>
</dbReference>
<dbReference type="SMR" id="G4ZJM8"/>
<dbReference type="Pfam" id="PF00266">
    <property type="entry name" value="Aminotran_5"/>
    <property type="match status" value="1"/>
</dbReference>
<evidence type="ECO:0000259" key="2">
    <source>
        <dbReference type="Pfam" id="PF00266"/>
    </source>
</evidence>
<dbReference type="RefSeq" id="XP_009527306.1">
    <property type="nucleotide sequence ID" value="XM_009529011.1"/>
</dbReference>
<dbReference type="Gene3D" id="3.40.640.10">
    <property type="entry name" value="Type I PLP-dependent aspartate aminotransferase-like (Major domain)"/>
    <property type="match status" value="1"/>
</dbReference>
<dbReference type="GeneID" id="20648779"/>
<keyword evidence="4" id="KW-1185">Reference proteome</keyword>
<accession>G4ZJM8</accession>
<feature type="domain" description="Aminotransferase class V" evidence="2">
    <location>
        <begin position="142"/>
        <end position="337"/>
    </location>
</feature>
<dbReference type="Proteomes" id="UP000002640">
    <property type="component" value="Unassembled WGS sequence"/>
</dbReference>
<organism evidence="3 4">
    <name type="scientific">Phytophthora sojae (strain P6497)</name>
    <name type="common">Soybean stem and root rot agent</name>
    <name type="synonym">Phytophthora megasperma f. sp. glycines</name>
    <dbReference type="NCBI Taxonomy" id="1094619"/>
    <lineage>
        <taxon>Eukaryota</taxon>
        <taxon>Sar</taxon>
        <taxon>Stramenopiles</taxon>
        <taxon>Oomycota</taxon>
        <taxon>Peronosporomycetes</taxon>
        <taxon>Peronosporales</taxon>
        <taxon>Peronosporaceae</taxon>
        <taxon>Phytophthora</taxon>
    </lineage>
</organism>
<dbReference type="InterPro" id="IPR000192">
    <property type="entry name" value="Aminotrans_V_dom"/>
</dbReference>
<dbReference type="OMA" id="HHAMRED"/>